<dbReference type="InterPro" id="IPR009081">
    <property type="entry name" value="PP-bd_ACP"/>
</dbReference>
<dbReference type="PROSITE" id="PS50075">
    <property type="entry name" value="CARRIER"/>
    <property type="match status" value="1"/>
</dbReference>
<dbReference type="Gene3D" id="1.10.1200.10">
    <property type="entry name" value="ACP-like"/>
    <property type="match status" value="1"/>
</dbReference>
<feature type="region of interest" description="Disordered" evidence="3">
    <location>
        <begin position="148"/>
        <end position="168"/>
    </location>
</feature>
<evidence type="ECO:0000259" key="4">
    <source>
        <dbReference type="PROSITE" id="PS50075"/>
    </source>
</evidence>
<evidence type="ECO:0000313" key="5">
    <source>
        <dbReference type="EMBL" id="PBK79657.1"/>
    </source>
</evidence>
<dbReference type="Proteomes" id="UP000217790">
    <property type="component" value="Unassembled WGS sequence"/>
</dbReference>
<name>A0A2H3CSE3_ARMGA</name>
<reference evidence="6" key="1">
    <citation type="journal article" date="2017" name="Nat. Ecol. Evol.">
        <title>Genome expansion and lineage-specific genetic innovations in the forest pathogenic fungi Armillaria.</title>
        <authorList>
            <person name="Sipos G."/>
            <person name="Prasanna A.N."/>
            <person name="Walter M.C."/>
            <person name="O'Connor E."/>
            <person name="Balint B."/>
            <person name="Krizsan K."/>
            <person name="Kiss B."/>
            <person name="Hess J."/>
            <person name="Varga T."/>
            <person name="Slot J."/>
            <person name="Riley R."/>
            <person name="Boka B."/>
            <person name="Rigling D."/>
            <person name="Barry K."/>
            <person name="Lee J."/>
            <person name="Mihaltcheva S."/>
            <person name="LaButti K."/>
            <person name="Lipzen A."/>
            <person name="Waldron R."/>
            <person name="Moloney N.M."/>
            <person name="Sperisen C."/>
            <person name="Kredics L."/>
            <person name="Vagvoelgyi C."/>
            <person name="Patrignani A."/>
            <person name="Fitzpatrick D."/>
            <person name="Nagy I."/>
            <person name="Doyle S."/>
            <person name="Anderson J.B."/>
            <person name="Grigoriev I.V."/>
            <person name="Gueldener U."/>
            <person name="Muensterkoetter M."/>
            <person name="Nagy L.G."/>
        </authorList>
    </citation>
    <scope>NUCLEOTIDE SEQUENCE [LARGE SCALE GENOMIC DNA]</scope>
    <source>
        <strain evidence="6">Ar21-2</strain>
    </source>
</reference>
<sequence>MCFLGYIFRPLLVVYTTTKFNRITPVVSRRTQQRSGEDGEAEVITTRTAYEIIFTRVVRYAKHHTMKNVTICKNGMEGYAVVKLPKDHDRSKSVVHPVFMETTLHVAGFLAKMQGSDTTPISAQKYMLSGVIAVDISVRQRRPKNAQLQPLRSPGSQALGPRFSPSKRPVDVQNTVLNTVGDTCDTEISALDVNADLGTGGVDFLMSIENLRKFEVSFPQMQFDANIFSTCNITGLVREISSTVGSQAASVMNTPETASAPEPTLQDPTKPSICSTLLDEVTAQVQAGPSSSSPDLVDTKPMFVSVLGLDESDIQDDTEFETIGLDSLTATEALHAIQTKYSLEFPSSLFELHTTAKAINQYIAWESRRSQFKRRAASVGCTVEGDPPSWDTLYDLSYASLCPNPLLSAGQALVDGFQNEIFKRRWRKKCDAKSEPKNVSYLVQAVVQPSTFEQDDQGKTRGTKSELLRKGKIRIVDKGFADTTFVVVSFSSSSKSSSYHDWRDVCEGGAGQNYCQIATKGTVYWRTSCRPSEGVKGDDVSDVEGDIEAKEED</sequence>
<dbReference type="AlphaFoldDB" id="A0A2H3CSE3"/>
<dbReference type="OrthoDB" id="3047996at2759"/>
<organism evidence="5 6">
    <name type="scientific">Armillaria gallica</name>
    <name type="common">Bulbous honey fungus</name>
    <name type="synonym">Armillaria bulbosa</name>
    <dbReference type="NCBI Taxonomy" id="47427"/>
    <lineage>
        <taxon>Eukaryota</taxon>
        <taxon>Fungi</taxon>
        <taxon>Dikarya</taxon>
        <taxon>Basidiomycota</taxon>
        <taxon>Agaricomycotina</taxon>
        <taxon>Agaricomycetes</taxon>
        <taxon>Agaricomycetidae</taxon>
        <taxon>Agaricales</taxon>
        <taxon>Marasmiineae</taxon>
        <taxon>Physalacriaceae</taxon>
        <taxon>Armillaria</taxon>
    </lineage>
</organism>
<accession>A0A2H3CSE3</accession>
<dbReference type="STRING" id="47427.A0A2H3CSE3"/>
<dbReference type="Gene3D" id="3.10.129.110">
    <property type="entry name" value="Polyketide synthase dehydratase"/>
    <property type="match status" value="1"/>
</dbReference>
<dbReference type="EMBL" id="KZ293765">
    <property type="protein sequence ID" value="PBK79657.1"/>
    <property type="molecule type" value="Genomic_DNA"/>
</dbReference>
<feature type="region of interest" description="Disordered" evidence="3">
    <location>
        <begin position="530"/>
        <end position="553"/>
    </location>
</feature>
<evidence type="ECO:0000256" key="3">
    <source>
        <dbReference type="SAM" id="MobiDB-lite"/>
    </source>
</evidence>
<dbReference type="InParanoid" id="A0A2H3CSE3"/>
<keyword evidence="6" id="KW-1185">Reference proteome</keyword>
<feature type="compositionally biased region" description="Polar residues" evidence="3">
    <location>
        <begin position="248"/>
        <end position="257"/>
    </location>
</feature>
<feature type="compositionally biased region" description="Acidic residues" evidence="3">
    <location>
        <begin position="540"/>
        <end position="553"/>
    </location>
</feature>
<dbReference type="InterPro" id="IPR006162">
    <property type="entry name" value="Ppantetheine_attach_site"/>
</dbReference>
<dbReference type="SUPFAM" id="SSF47336">
    <property type="entry name" value="ACP-like"/>
    <property type="match status" value="1"/>
</dbReference>
<dbReference type="Pfam" id="PF00550">
    <property type="entry name" value="PP-binding"/>
    <property type="match status" value="1"/>
</dbReference>
<feature type="region of interest" description="Disordered" evidence="3">
    <location>
        <begin position="248"/>
        <end position="271"/>
    </location>
</feature>
<keyword evidence="1" id="KW-0596">Phosphopantetheine</keyword>
<dbReference type="SMART" id="SM01294">
    <property type="entry name" value="PKS_PP_betabranch"/>
    <property type="match status" value="1"/>
</dbReference>
<gene>
    <name evidence="5" type="ORF">ARMGADRAFT_1040635</name>
</gene>
<dbReference type="PROSITE" id="PS00012">
    <property type="entry name" value="PHOSPHOPANTETHEINE"/>
    <property type="match status" value="1"/>
</dbReference>
<protein>
    <recommendedName>
        <fullName evidence="4">Carrier domain-containing protein</fullName>
    </recommendedName>
</protein>
<evidence type="ECO:0000313" key="6">
    <source>
        <dbReference type="Proteomes" id="UP000217790"/>
    </source>
</evidence>
<evidence type="ECO:0000256" key="1">
    <source>
        <dbReference type="ARBA" id="ARBA00022450"/>
    </source>
</evidence>
<evidence type="ECO:0000256" key="2">
    <source>
        <dbReference type="ARBA" id="ARBA00022553"/>
    </source>
</evidence>
<keyword evidence="2" id="KW-0597">Phosphoprotein</keyword>
<dbReference type="InterPro" id="IPR036736">
    <property type="entry name" value="ACP-like_sf"/>
</dbReference>
<dbReference type="InterPro" id="IPR042104">
    <property type="entry name" value="PKS_dehydratase_sf"/>
</dbReference>
<proteinExistence type="predicted"/>
<feature type="domain" description="Carrier" evidence="4">
    <location>
        <begin position="290"/>
        <end position="367"/>
    </location>
</feature>